<gene>
    <name evidence="1" type="ORF">GMD42_12575</name>
</gene>
<dbReference type="AlphaFoldDB" id="A0A6I3S6F8"/>
<organism evidence="1 2">
    <name type="scientific">Parasutterella excrementihominis</name>
    <dbReference type="NCBI Taxonomy" id="487175"/>
    <lineage>
        <taxon>Bacteria</taxon>
        <taxon>Pseudomonadati</taxon>
        <taxon>Pseudomonadota</taxon>
        <taxon>Betaproteobacteria</taxon>
        <taxon>Burkholderiales</taxon>
        <taxon>Sutterellaceae</taxon>
        <taxon>Parasutterella</taxon>
    </lineage>
</organism>
<dbReference type="RefSeq" id="WP_008811304.1">
    <property type="nucleotide sequence ID" value="NZ_CAJUON010000001.1"/>
</dbReference>
<comment type="caution">
    <text evidence="1">The sequence shown here is derived from an EMBL/GenBank/DDBJ whole genome shotgun (WGS) entry which is preliminary data.</text>
</comment>
<dbReference type="EMBL" id="WNCL01000074">
    <property type="protein sequence ID" value="MTU44416.1"/>
    <property type="molecule type" value="Genomic_DNA"/>
</dbReference>
<sequence length="83" mass="8865">MFSKLEKKTVRHMMESVGLIALGYIIAVAGAESTAVIIAGLLVMLAGWFFLIRSGHGTLHPKARQVAAARQVEEQKVMAGAAD</sequence>
<proteinExistence type="predicted"/>
<name>A0A6I3S6F8_9BURK</name>
<reference evidence="1 2" key="1">
    <citation type="journal article" date="2019" name="Nat. Med.">
        <title>A library of human gut bacterial isolates paired with longitudinal multiomics data enables mechanistic microbiome research.</title>
        <authorList>
            <person name="Poyet M."/>
            <person name="Groussin M."/>
            <person name="Gibbons S.M."/>
            <person name="Avila-Pacheco J."/>
            <person name="Jiang X."/>
            <person name="Kearney S.M."/>
            <person name="Perrotta A.R."/>
            <person name="Berdy B."/>
            <person name="Zhao S."/>
            <person name="Lieberman T.D."/>
            <person name="Swanson P.K."/>
            <person name="Smith M."/>
            <person name="Roesemann S."/>
            <person name="Alexander J.E."/>
            <person name="Rich S.A."/>
            <person name="Livny J."/>
            <person name="Vlamakis H."/>
            <person name="Clish C."/>
            <person name="Bullock K."/>
            <person name="Deik A."/>
            <person name="Scott J."/>
            <person name="Pierce K.A."/>
            <person name="Xavier R.J."/>
            <person name="Alm E.J."/>
        </authorList>
    </citation>
    <scope>NUCLEOTIDE SEQUENCE [LARGE SCALE GENOMIC DNA]</scope>
    <source>
        <strain evidence="1 2">BIOML-A2</strain>
    </source>
</reference>
<evidence type="ECO:0000313" key="2">
    <source>
        <dbReference type="Proteomes" id="UP000462362"/>
    </source>
</evidence>
<accession>A0A6I3S6F8</accession>
<evidence type="ECO:0000313" key="1">
    <source>
        <dbReference type="EMBL" id="MTU44416.1"/>
    </source>
</evidence>
<dbReference type="Proteomes" id="UP000462362">
    <property type="component" value="Unassembled WGS sequence"/>
</dbReference>
<protein>
    <submittedName>
        <fullName evidence="1">Uncharacterized protein</fullName>
    </submittedName>
</protein>